<proteinExistence type="predicted"/>
<evidence type="ECO:0000313" key="1">
    <source>
        <dbReference type="EMBL" id="EEQ05827.1"/>
    </source>
</evidence>
<comment type="caution">
    <text evidence="1">The sequence shown here is derived from an EMBL/GenBank/DDBJ whole genome shotgun (WGS) entry which is preliminary data.</text>
</comment>
<evidence type="ECO:0000313" key="2">
    <source>
        <dbReference type="Proteomes" id="UP000010319"/>
    </source>
</evidence>
<dbReference type="RefSeq" id="WP_005276916.1">
    <property type="nucleotide sequence ID" value="NZ_AALC02000042.1"/>
</dbReference>
<sequence length="58" mass="6429">MLYSPDLQNSRVAGAIALAIIDDLKDNNFSFSGFPMIEITQEESKSFKVTLSFSVKTL</sequence>
<reference evidence="1" key="1">
    <citation type="submission" date="2008-12" db="EMBL/GenBank/DDBJ databases">
        <title>Annotation of the Yersinia bercovieri ATCC 43970 genome.</title>
        <authorList>
            <person name="Read T.D."/>
            <person name="Akmal A."/>
            <person name="Bishop-Lilly K."/>
            <person name="Chen P.E."/>
            <person name="Cook C."/>
            <person name="Kiley M.P."/>
            <person name="Lentz S."/>
            <person name="Mateczun A."/>
            <person name="Nagarajan N."/>
            <person name="Nolan N."/>
            <person name="Osborne B.I."/>
            <person name="Pop M."/>
            <person name="Sozhamannan S."/>
            <person name="Stewart A.C."/>
            <person name="Sulakvelidze A."/>
            <person name="Thomason B."/>
            <person name="Willner K."/>
            <person name="Zwick M.E."/>
        </authorList>
    </citation>
    <scope>NUCLEOTIDE SEQUENCE [LARGE SCALE GENOMIC DNA]</scope>
    <source>
        <strain evidence="1">ATCC 43970</strain>
    </source>
</reference>
<dbReference type="EMBL" id="AALC02000042">
    <property type="protein sequence ID" value="EEQ05827.1"/>
    <property type="molecule type" value="Genomic_DNA"/>
</dbReference>
<accession>A0ABM9XWP3</accession>
<organism evidence="1 2">
    <name type="scientific">Yersinia bercovieri ATCC 43970</name>
    <dbReference type="NCBI Taxonomy" id="349968"/>
    <lineage>
        <taxon>Bacteria</taxon>
        <taxon>Pseudomonadati</taxon>
        <taxon>Pseudomonadota</taxon>
        <taxon>Gammaproteobacteria</taxon>
        <taxon>Enterobacterales</taxon>
        <taxon>Yersiniaceae</taxon>
        <taxon>Yersinia</taxon>
    </lineage>
</organism>
<dbReference type="Proteomes" id="UP000010319">
    <property type="component" value="Unassembled WGS sequence"/>
</dbReference>
<gene>
    <name evidence="1" type="ORF">yberc0001_36120</name>
</gene>
<keyword evidence="2" id="KW-1185">Reference proteome</keyword>
<protein>
    <submittedName>
        <fullName evidence="1">Uncharacterized protein</fullName>
    </submittedName>
</protein>
<name>A0ABM9XWP3_YERBE</name>